<feature type="region of interest" description="Disordered" evidence="1">
    <location>
        <begin position="1"/>
        <end position="52"/>
    </location>
</feature>
<sequence>MQVLHLTSGSGSSGQSTFADLLKREGLEDRLPFTNSTPVPETLPSRDPKHPE</sequence>
<reference evidence="2" key="1">
    <citation type="submission" date="2018-10" db="EMBL/GenBank/DDBJ databases">
        <title>Effector identification in a new, highly contiguous assembly of the strawberry crown rot pathogen Phytophthora cactorum.</title>
        <authorList>
            <person name="Armitage A.D."/>
            <person name="Nellist C.F."/>
            <person name="Bates H."/>
            <person name="Vickerstaff R.J."/>
            <person name="Harrison R.J."/>
        </authorList>
    </citation>
    <scope>NUCLEOTIDE SEQUENCE</scope>
    <source>
        <strain evidence="2">15-7</strain>
        <strain evidence="3">4032</strain>
        <strain evidence="4">4040</strain>
        <strain evidence="5">P415</strain>
    </source>
</reference>
<organism evidence="2 6">
    <name type="scientific">Phytophthora cactorum</name>
    <dbReference type="NCBI Taxonomy" id="29920"/>
    <lineage>
        <taxon>Eukaryota</taxon>
        <taxon>Sar</taxon>
        <taxon>Stramenopiles</taxon>
        <taxon>Oomycota</taxon>
        <taxon>Peronosporomycetes</taxon>
        <taxon>Peronosporales</taxon>
        <taxon>Peronosporaceae</taxon>
        <taxon>Phytophthora</taxon>
    </lineage>
</organism>
<dbReference type="EMBL" id="RCMG01000179">
    <property type="protein sequence ID" value="KAG2860608.1"/>
    <property type="molecule type" value="Genomic_DNA"/>
</dbReference>
<dbReference type="Proteomes" id="UP000774804">
    <property type="component" value="Unassembled WGS sequence"/>
</dbReference>
<dbReference type="EMBL" id="RCML01000662">
    <property type="protein sequence ID" value="KAG2971571.1"/>
    <property type="molecule type" value="Genomic_DNA"/>
</dbReference>
<dbReference type="Proteomes" id="UP000697107">
    <property type="component" value="Unassembled WGS sequence"/>
</dbReference>
<dbReference type="EMBL" id="RCMK01000163">
    <property type="protein sequence ID" value="KAG2946224.1"/>
    <property type="molecule type" value="Genomic_DNA"/>
</dbReference>
<accession>A0A8T0ZFB0</accession>
<feature type="compositionally biased region" description="Basic and acidic residues" evidence="1">
    <location>
        <begin position="21"/>
        <end position="31"/>
    </location>
</feature>
<dbReference type="AlphaFoldDB" id="A0A8T0ZFB0"/>
<gene>
    <name evidence="2" type="ORF">PC113_g7897</name>
    <name evidence="3" type="ORF">PC115_g6604</name>
    <name evidence="4" type="ORF">PC117_g7826</name>
    <name evidence="5" type="ORF">PC118_g16210</name>
</gene>
<protein>
    <submittedName>
        <fullName evidence="2">Uncharacterized protein</fullName>
    </submittedName>
</protein>
<dbReference type="EMBL" id="RCMI01000149">
    <property type="protein sequence ID" value="KAG2930200.1"/>
    <property type="molecule type" value="Genomic_DNA"/>
</dbReference>
<comment type="caution">
    <text evidence="2">The sequence shown here is derived from an EMBL/GenBank/DDBJ whole genome shotgun (WGS) entry which is preliminary data.</text>
</comment>
<evidence type="ECO:0000313" key="5">
    <source>
        <dbReference type="EMBL" id="KAG2971571.1"/>
    </source>
</evidence>
<evidence type="ECO:0000313" key="2">
    <source>
        <dbReference type="EMBL" id="KAG2860608.1"/>
    </source>
</evidence>
<evidence type="ECO:0000256" key="1">
    <source>
        <dbReference type="SAM" id="MobiDB-lite"/>
    </source>
</evidence>
<proteinExistence type="predicted"/>
<evidence type="ECO:0000313" key="6">
    <source>
        <dbReference type="Proteomes" id="UP000735874"/>
    </source>
</evidence>
<evidence type="ECO:0000313" key="3">
    <source>
        <dbReference type="EMBL" id="KAG2930200.1"/>
    </source>
</evidence>
<dbReference type="Proteomes" id="UP000736787">
    <property type="component" value="Unassembled WGS sequence"/>
</dbReference>
<dbReference type="Proteomes" id="UP000735874">
    <property type="component" value="Unassembled WGS sequence"/>
</dbReference>
<name>A0A8T0ZFB0_9STRA</name>
<evidence type="ECO:0000313" key="4">
    <source>
        <dbReference type="EMBL" id="KAG2946224.1"/>
    </source>
</evidence>